<feature type="transmembrane region" description="Helical" evidence="1">
    <location>
        <begin position="46"/>
        <end position="70"/>
    </location>
</feature>
<sequence>MLVNYSVSHSLFSPVFSLLSSGWSTTLSAIASFLQCSPYYRQAGQLLSPVCSVLGPILSAAVTAFIIGAITSGVFMR</sequence>
<feature type="non-terminal residue" evidence="2">
    <location>
        <position position="1"/>
    </location>
</feature>
<comment type="caution">
    <text evidence="2">The sequence shown here is derived from an EMBL/GenBank/DDBJ whole genome shotgun (WGS) entry which is preliminary data.</text>
</comment>
<name>A0AAE1ATP2_9GAST</name>
<evidence type="ECO:0000313" key="2">
    <source>
        <dbReference type="EMBL" id="KAK3793585.1"/>
    </source>
</evidence>
<dbReference type="AlphaFoldDB" id="A0AAE1ATP2"/>
<keyword evidence="1" id="KW-0812">Transmembrane</keyword>
<protein>
    <submittedName>
        <fullName evidence="2">Uncharacterized protein</fullName>
    </submittedName>
</protein>
<feature type="transmembrane region" description="Helical" evidence="1">
    <location>
        <begin position="12"/>
        <end position="34"/>
    </location>
</feature>
<keyword evidence="3" id="KW-1185">Reference proteome</keyword>
<proteinExistence type="predicted"/>
<gene>
    <name evidence="2" type="ORF">RRG08_004058</name>
</gene>
<evidence type="ECO:0000313" key="3">
    <source>
        <dbReference type="Proteomes" id="UP001283361"/>
    </source>
</evidence>
<keyword evidence="1" id="KW-0472">Membrane</keyword>
<keyword evidence="1" id="KW-1133">Transmembrane helix</keyword>
<organism evidence="2 3">
    <name type="scientific">Elysia crispata</name>
    <name type="common">lettuce slug</name>
    <dbReference type="NCBI Taxonomy" id="231223"/>
    <lineage>
        <taxon>Eukaryota</taxon>
        <taxon>Metazoa</taxon>
        <taxon>Spiralia</taxon>
        <taxon>Lophotrochozoa</taxon>
        <taxon>Mollusca</taxon>
        <taxon>Gastropoda</taxon>
        <taxon>Heterobranchia</taxon>
        <taxon>Euthyneura</taxon>
        <taxon>Panpulmonata</taxon>
        <taxon>Sacoglossa</taxon>
        <taxon>Placobranchoidea</taxon>
        <taxon>Plakobranchidae</taxon>
        <taxon>Elysia</taxon>
    </lineage>
</organism>
<reference evidence="2" key="1">
    <citation type="journal article" date="2023" name="G3 (Bethesda)">
        <title>A reference genome for the long-term kleptoplast-retaining sea slug Elysia crispata morphotype clarki.</title>
        <authorList>
            <person name="Eastman K.E."/>
            <person name="Pendleton A.L."/>
            <person name="Shaikh M.A."/>
            <person name="Suttiyut T."/>
            <person name="Ogas R."/>
            <person name="Tomko P."/>
            <person name="Gavelis G."/>
            <person name="Widhalm J.R."/>
            <person name="Wisecaver J.H."/>
        </authorList>
    </citation>
    <scope>NUCLEOTIDE SEQUENCE</scope>
    <source>
        <strain evidence="2">ECLA1</strain>
    </source>
</reference>
<evidence type="ECO:0000256" key="1">
    <source>
        <dbReference type="SAM" id="Phobius"/>
    </source>
</evidence>
<accession>A0AAE1ATP2</accession>
<dbReference type="EMBL" id="JAWDGP010001207">
    <property type="protein sequence ID" value="KAK3793585.1"/>
    <property type="molecule type" value="Genomic_DNA"/>
</dbReference>
<dbReference type="Proteomes" id="UP001283361">
    <property type="component" value="Unassembled WGS sequence"/>
</dbReference>